<dbReference type="KEGG" id="bcad:DBX24_08935"/>
<dbReference type="Proteomes" id="UP000464318">
    <property type="component" value="Chromosome"/>
</dbReference>
<organism evidence="1 2">
    <name type="scientific">Bergeyella cardium</name>
    <dbReference type="NCBI Taxonomy" id="1585976"/>
    <lineage>
        <taxon>Bacteria</taxon>
        <taxon>Pseudomonadati</taxon>
        <taxon>Bacteroidota</taxon>
        <taxon>Flavobacteriia</taxon>
        <taxon>Flavobacteriales</taxon>
        <taxon>Weeksellaceae</taxon>
        <taxon>Bergeyella</taxon>
    </lineage>
</organism>
<name>A0A6P1QWK1_9FLAO</name>
<proteinExistence type="predicted"/>
<gene>
    <name evidence="1" type="ORF">DBX24_08935</name>
</gene>
<dbReference type="Pfam" id="PF13163">
    <property type="entry name" value="DUF3999"/>
    <property type="match status" value="1"/>
</dbReference>
<sequence length="418" mass="48751">MKRIIKSIIFGGFILLFANGTAQTKISYKRKINAKQNSWNYFRIPDNLYEKAEPSLADLRIYRIRQKDSLEVPYLISGIWGTEAQTDEYFEILNKTKTDKGYYFTLQREDNQSEISEINLSFDNKNFDWRIDLEGSNDQKEWFGILENYRVLSIQNSKTDFSFENLIFEKTRYKYYRILVKTNEKPLLSEAAFQNDDVLKYQKFNVHKIQNFKVKNDKKSKTSTAVFSLKNSLPIHSFRIKVENKNDFYRPISIYAIDTIATEKGKLAEYSGIADGTLSSLKGADLKSYKEVLAKQMMIVIDNGDNPPLKISEIEVKTYENGIVFKAEKSGDYILTYGNQQIIDRPNYDIETFEEKISREKKDTVSLSNEMIVKQADNRSKPLMESDYWLSGIMIVLILFLGYFSYKMIAKKSESEEN</sequence>
<protein>
    <submittedName>
        <fullName evidence="1">DUF3999 family protein</fullName>
    </submittedName>
</protein>
<dbReference type="OrthoDB" id="994644at2"/>
<keyword evidence="2" id="KW-1185">Reference proteome</keyword>
<dbReference type="RefSeq" id="WP_160224630.1">
    <property type="nucleotide sequence ID" value="NZ_CP029149.1"/>
</dbReference>
<evidence type="ECO:0000313" key="2">
    <source>
        <dbReference type="Proteomes" id="UP000464318"/>
    </source>
</evidence>
<accession>A0A6P1QWK1</accession>
<dbReference type="EMBL" id="CP029149">
    <property type="protein sequence ID" value="QHN65998.1"/>
    <property type="molecule type" value="Genomic_DNA"/>
</dbReference>
<dbReference type="InterPro" id="IPR025060">
    <property type="entry name" value="DUF3999"/>
</dbReference>
<reference evidence="1 2" key="1">
    <citation type="submission" date="2018-04" db="EMBL/GenBank/DDBJ databases">
        <title>Characteristic and Complete Genome Sequencing of A Novel Member of Infective Endocarditis Causative Bacteria: Bergeyella cardium QL-PH.</title>
        <authorList>
            <person name="Pan H."/>
            <person name="Sun E."/>
            <person name="Zhang Y."/>
        </authorList>
    </citation>
    <scope>NUCLEOTIDE SEQUENCE [LARGE SCALE GENOMIC DNA]</scope>
    <source>
        <strain evidence="1 2">HPQL</strain>
    </source>
</reference>
<dbReference type="AlphaFoldDB" id="A0A6P1QWK1"/>
<evidence type="ECO:0000313" key="1">
    <source>
        <dbReference type="EMBL" id="QHN65998.1"/>
    </source>
</evidence>